<dbReference type="AlphaFoldDB" id="A0ABD3SVV8"/>
<feature type="signal peptide" evidence="6">
    <location>
        <begin position="1"/>
        <end position="20"/>
    </location>
</feature>
<dbReference type="PANTHER" id="PTHR31232:SF155">
    <property type="entry name" value="PLANT SELF-INCOMPATIBILITY PROTEIN S1 FAMILY"/>
    <property type="match status" value="1"/>
</dbReference>
<feature type="chain" id="PRO_5044530418" description="S-protein homolog" evidence="6">
    <location>
        <begin position="21"/>
        <end position="220"/>
    </location>
</feature>
<name>A0ABD3SVV8_9LAMI</name>
<keyword evidence="5 6" id="KW-0732">Signal</keyword>
<reference evidence="7 8" key="1">
    <citation type="submission" date="2024-12" db="EMBL/GenBank/DDBJ databases">
        <title>The unique morphological basis and parallel evolutionary history of personate flowers in Penstemon.</title>
        <authorList>
            <person name="Depatie T.H."/>
            <person name="Wessinger C.A."/>
        </authorList>
    </citation>
    <scope>NUCLEOTIDE SEQUENCE [LARGE SCALE GENOMIC DNA]</scope>
    <source>
        <strain evidence="7">WTNN_2</strain>
        <tissue evidence="7">Leaf</tissue>
    </source>
</reference>
<evidence type="ECO:0000313" key="7">
    <source>
        <dbReference type="EMBL" id="KAL3828333.1"/>
    </source>
</evidence>
<keyword evidence="3 6" id="KW-0713">Self-incompatibility</keyword>
<evidence type="ECO:0000256" key="4">
    <source>
        <dbReference type="ARBA" id="ARBA00022525"/>
    </source>
</evidence>
<dbReference type="InterPro" id="IPR010264">
    <property type="entry name" value="Self-incomp_S1"/>
</dbReference>
<dbReference type="Proteomes" id="UP001634393">
    <property type="component" value="Unassembled WGS sequence"/>
</dbReference>
<dbReference type="PANTHER" id="PTHR31232">
    <property type="match status" value="1"/>
</dbReference>
<dbReference type="GO" id="GO:0060320">
    <property type="term" value="P:rejection of self pollen"/>
    <property type="evidence" value="ECO:0007669"/>
    <property type="project" value="UniProtKB-KW"/>
</dbReference>
<protein>
    <recommendedName>
        <fullName evidence="6">S-protein homolog</fullName>
    </recommendedName>
</protein>
<comment type="caution">
    <text evidence="7">The sequence shown here is derived from an EMBL/GenBank/DDBJ whole genome shotgun (WGS) entry which is preliminary data.</text>
</comment>
<dbReference type="GO" id="GO:0005576">
    <property type="term" value="C:extracellular region"/>
    <property type="evidence" value="ECO:0007669"/>
    <property type="project" value="UniProtKB-SubCell"/>
</dbReference>
<dbReference type="Pfam" id="PF05938">
    <property type="entry name" value="Self-incomp_S1"/>
    <property type="match status" value="2"/>
</dbReference>
<evidence type="ECO:0000256" key="3">
    <source>
        <dbReference type="ARBA" id="ARBA00022471"/>
    </source>
</evidence>
<comment type="subcellular location">
    <subcellularLocation>
        <location evidence="1 6">Secreted</location>
    </subcellularLocation>
</comment>
<accession>A0ABD3SVV8</accession>
<sequence>MNHIASFLAITFTTILVLCASQIRGNQGNLWLFGLKYHVHIVNGMEINHSNPLIVHCQSKEDDIGEHSLQLNQEITWHFKVRFDGSTLFYCDVKQDRLTKHFDAFDATIGGDCAGNGQCYCDNSKELIVRCKSADDDLGERSLDKDGEWKWNFRVNFFRSTLFYCNVKWGEYLEKSFNVFDTDYISSKCEDTSTCFWSVRDEGIYFSCDNVNYVKQHNWS</sequence>
<comment type="similarity">
    <text evidence="2 6">Belongs to the plant self-incompatibility (S1) protein family.</text>
</comment>
<evidence type="ECO:0000256" key="6">
    <source>
        <dbReference type="RuleBase" id="RU367044"/>
    </source>
</evidence>
<evidence type="ECO:0000256" key="2">
    <source>
        <dbReference type="ARBA" id="ARBA00005581"/>
    </source>
</evidence>
<dbReference type="EMBL" id="JBJXBP010000005">
    <property type="protein sequence ID" value="KAL3828333.1"/>
    <property type="molecule type" value="Genomic_DNA"/>
</dbReference>
<keyword evidence="8" id="KW-1185">Reference proteome</keyword>
<evidence type="ECO:0000256" key="5">
    <source>
        <dbReference type="ARBA" id="ARBA00022729"/>
    </source>
</evidence>
<evidence type="ECO:0000256" key="1">
    <source>
        <dbReference type="ARBA" id="ARBA00004613"/>
    </source>
</evidence>
<proteinExistence type="inferred from homology"/>
<evidence type="ECO:0000313" key="8">
    <source>
        <dbReference type="Proteomes" id="UP001634393"/>
    </source>
</evidence>
<organism evidence="7 8">
    <name type="scientific">Penstemon smallii</name>
    <dbReference type="NCBI Taxonomy" id="265156"/>
    <lineage>
        <taxon>Eukaryota</taxon>
        <taxon>Viridiplantae</taxon>
        <taxon>Streptophyta</taxon>
        <taxon>Embryophyta</taxon>
        <taxon>Tracheophyta</taxon>
        <taxon>Spermatophyta</taxon>
        <taxon>Magnoliopsida</taxon>
        <taxon>eudicotyledons</taxon>
        <taxon>Gunneridae</taxon>
        <taxon>Pentapetalae</taxon>
        <taxon>asterids</taxon>
        <taxon>lamiids</taxon>
        <taxon>Lamiales</taxon>
        <taxon>Plantaginaceae</taxon>
        <taxon>Cheloneae</taxon>
        <taxon>Penstemon</taxon>
    </lineage>
</organism>
<keyword evidence="4 6" id="KW-0964">Secreted</keyword>
<gene>
    <name evidence="7" type="ORF">ACJIZ3_017135</name>
</gene>